<dbReference type="Proteomes" id="UP000581087">
    <property type="component" value="Unassembled WGS sequence"/>
</dbReference>
<feature type="transmembrane region" description="Helical" evidence="6">
    <location>
        <begin position="139"/>
        <end position="157"/>
    </location>
</feature>
<dbReference type="EMBL" id="SDPM01000005">
    <property type="protein sequence ID" value="RXZ86150.1"/>
    <property type="molecule type" value="Genomic_DNA"/>
</dbReference>
<dbReference type="Proteomes" id="UP000292686">
    <property type="component" value="Unassembled WGS sequence"/>
</dbReference>
<accession>A0A4Q2MAQ3</accession>
<dbReference type="GO" id="GO:0035435">
    <property type="term" value="P:phosphate ion transmembrane transport"/>
    <property type="evidence" value="ECO:0007669"/>
    <property type="project" value="TreeGrafter"/>
</dbReference>
<evidence type="ECO:0000256" key="1">
    <source>
        <dbReference type="ARBA" id="ARBA00004141"/>
    </source>
</evidence>
<dbReference type="RefSeq" id="WP_129174810.1">
    <property type="nucleotide sequence ID" value="NZ_JACCBI010000001.1"/>
</dbReference>
<keyword evidence="2 6" id="KW-0813">Transport</keyword>
<evidence type="ECO:0000313" key="9">
    <source>
        <dbReference type="Proteomes" id="UP000292686"/>
    </source>
</evidence>
<comment type="subcellular location">
    <subcellularLocation>
        <location evidence="1 6">Membrane</location>
        <topology evidence="1 6">Multi-pass membrane protein</topology>
    </subcellularLocation>
</comment>
<dbReference type="Pfam" id="PF01384">
    <property type="entry name" value="PHO4"/>
    <property type="match status" value="2"/>
</dbReference>
<evidence type="ECO:0000313" key="7">
    <source>
        <dbReference type="EMBL" id="NYD65798.1"/>
    </source>
</evidence>
<dbReference type="PANTHER" id="PTHR11101">
    <property type="entry name" value="PHOSPHATE TRANSPORTER"/>
    <property type="match status" value="1"/>
</dbReference>
<comment type="similarity">
    <text evidence="6">Belongs to the inorganic phosphate transporter (PiT) (TC 2.A.20) family.</text>
</comment>
<keyword evidence="3 6" id="KW-0812">Transmembrane</keyword>
<feature type="transmembrane region" description="Helical" evidence="6">
    <location>
        <begin position="338"/>
        <end position="358"/>
    </location>
</feature>
<dbReference type="PANTHER" id="PTHR11101:SF54">
    <property type="entry name" value="LOW-AFFINITY INORGANIC PHOSPHATE TRANSPORTER-RELATED"/>
    <property type="match status" value="1"/>
</dbReference>
<evidence type="ECO:0000256" key="4">
    <source>
        <dbReference type="ARBA" id="ARBA00022989"/>
    </source>
</evidence>
<organism evidence="8 9">
    <name type="scientific">Agromyces atrinae</name>
    <dbReference type="NCBI Taxonomy" id="592376"/>
    <lineage>
        <taxon>Bacteria</taxon>
        <taxon>Bacillati</taxon>
        <taxon>Actinomycetota</taxon>
        <taxon>Actinomycetes</taxon>
        <taxon>Micrococcales</taxon>
        <taxon>Microbacteriaceae</taxon>
        <taxon>Agromyces</taxon>
    </lineage>
</organism>
<feature type="transmembrane region" description="Helical" evidence="6">
    <location>
        <begin position="111"/>
        <end position="132"/>
    </location>
</feature>
<sequence length="399" mass="41202">MDPTLLIVVLVIVLALFFDFTNGFHDTANAMATPIATGAMRPKVAVAVAAVLNLVGAFLSTEVAKTISGGIIREGDGGVLITPELIFAGLIGAIVWNMFTWLLGLPSSSSHALFGGLIGAALVGFGVAAIDFGVVLSKVILPAILAPLTAGLIAYTATKIAYGITRRYDGKPDGRGGFRFAQIFSSSLVALAHGTNDAQKTMGVITLTLIAVGFQAVGTGPEFWVVVVCAVAIALGTYMGGWRIIKTLGTGLTDVKPAQGFAAETSTAATILASSHLGFALSTTQVASGSVIGSGLGRRGSKVRWRTAGRIGIGWLLTLPSAAAVGAAAALVAHNFGFVGIVIDAIVGVGIIVFIFLWSRRDAVNPHNVISEVADSGLAVKIKRNPKPKRESRTKKVQK</sequence>
<dbReference type="EMBL" id="JACCBI010000001">
    <property type="protein sequence ID" value="NYD65798.1"/>
    <property type="molecule type" value="Genomic_DNA"/>
</dbReference>
<evidence type="ECO:0000256" key="3">
    <source>
        <dbReference type="ARBA" id="ARBA00022692"/>
    </source>
</evidence>
<reference evidence="7 10" key="2">
    <citation type="submission" date="2020-07" db="EMBL/GenBank/DDBJ databases">
        <title>Sequencing the genomes of 1000 actinobacteria strains.</title>
        <authorList>
            <person name="Klenk H.-P."/>
        </authorList>
    </citation>
    <scope>NUCLEOTIDE SEQUENCE [LARGE SCALE GENOMIC DNA]</scope>
    <source>
        <strain evidence="7 10">DSM 23870</strain>
    </source>
</reference>
<feature type="transmembrane region" description="Helical" evidence="6">
    <location>
        <begin position="223"/>
        <end position="242"/>
    </location>
</feature>
<keyword evidence="9" id="KW-1185">Reference proteome</keyword>
<dbReference type="InterPro" id="IPR001204">
    <property type="entry name" value="Phos_transporter"/>
</dbReference>
<keyword evidence="4 6" id="KW-1133">Transmembrane helix</keyword>
<evidence type="ECO:0000313" key="10">
    <source>
        <dbReference type="Proteomes" id="UP000581087"/>
    </source>
</evidence>
<dbReference type="GO" id="GO:0005315">
    <property type="term" value="F:phosphate transmembrane transporter activity"/>
    <property type="evidence" value="ECO:0007669"/>
    <property type="project" value="InterPro"/>
</dbReference>
<feature type="transmembrane region" description="Helical" evidence="6">
    <location>
        <begin position="308"/>
        <end position="332"/>
    </location>
</feature>
<evidence type="ECO:0000313" key="8">
    <source>
        <dbReference type="EMBL" id="RXZ86150.1"/>
    </source>
</evidence>
<evidence type="ECO:0000256" key="2">
    <source>
        <dbReference type="ARBA" id="ARBA00022448"/>
    </source>
</evidence>
<dbReference type="OrthoDB" id="9779554at2"/>
<feature type="transmembrane region" description="Helical" evidence="6">
    <location>
        <begin position="85"/>
        <end position="105"/>
    </location>
</feature>
<protein>
    <recommendedName>
        <fullName evidence="6">Phosphate transporter</fullName>
    </recommendedName>
</protein>
<dbReference type="GO" id="GO:0016020">
    <property type="term" value="C:membrane"/>
    <property type="evidence" value="ECO:0007669"/>
    <property type="project" value="UniProtKB-SubCell"/>
</dbReference>
<evidence type="ECO:0000256" key="5">
    <source>
        <dbReference type="ARBA" id="ARBA00023136"/>
    </source>
</evidence>
<feature type="transmembrane region" description="Helical" evidence="6">
    <location>
        <begin position="201"/>
        <end position="217"/>
    </location>
</feature>
<gene>
    <name evidence="7" type="ORF">BJ972_000317</name>
    <name evidence="8" type="ORF">ESP50_10255</name>
</gene>
<proteinExistence type="inferred from homology"/>
<dbReference type="AlphaFoldDB" id="A0A4Q2MAQ3"/>
<comment type="caution">
    <text evidence="8">The sequence shown here is derived from an EMBL/GenBank/DDBJ whole genome shotgun (WGS) entry which is preliminary data.</text>
</comment>
<name>A0A4Q2MAQ3_9MICO</name>
<feature type="transmembrane region" description="Helical" evidence="6">
    <location>
        <begin position="46"/>
        <end position="64"/>
    </location>
</feature>
<evidence type="ECO:0000256" key="6">
    <source>
        <dbReference type="RuleBase" id="RU363058"/>
    </source>
</evidence>
<keyword evidence="5 6" id="KW-0472">Membrane</keyword>
<reference evidence="8 9" key="1">
    <citation type="submission" date="2019-01" db="EMBL/GenBank/DDBJ databases">
        <title>Agromyces.</title>
        <authorList>
            <person name="Li J."/>
        </authorList>
    </citation>
    <scope>NUCLEOTIDE SEQUENCE [LARGE SCALE GENOMIC DNA]</scope>
    <source>
        <strain evidence="8 9">DSM 23870</strain>
    </source>
</reference>
<keyword evidence="6" id="KW-0592">Phosphate transport</keyword>